<comment type="caution">
    <text evidence="3">The sequence shown here is derived from an EMBL/GenBank/DDBJ whole genome shotgun (WGS) entry which is preliminary data.</text>
</comment>
<evidence type="ECO:0000256" key="1">
    <source>
        <dbReference type="ARBA" id="ARBA00022729"/>
    </source>
</evidence>
<dbReference type="NCBIfam" id="TIGR01840">
    <property type="entry name" value="esterase_phb"/>
    <property type="match status" value="1"/>
</dbReference>
<dbReference type="SUPFAM" id="SSF53474">
    <property type="entry name" value="alpha/beta-Hydrolases"/>
    <property type="match status" value="2"/>
</dbReference>
<dbReference type="Proteomes" id="UP001597102">
    <property type="component" value="Unassembled WGS sequence"/>
</dbReference>
<dbReference type="InterPro" id="IPR010126">
    <property type="entry name" value="Esterase_phb"/>
</dbReference>
<dbReference type="InterPro" id="IPR050955">
    <property type="entry name" value="Plant_Biomass_Hydrol_Est"/>
</dbReference>
<gene>
    <name evidence="3" type="ORF">ACFQ2F_11915</name>
</gene>
<evidence type="ECO:0000313" key="4">
    <source>
        <dbReference type="Proteomes" id="UP001597102"/>
    </source>
</evidence>
<keyword evidence="2 3" id="KW-0378">Hydrolase</keyword>
<organism evidence="3 4">
    <name type="scientific">Methyloligella solikamskensis</name>
    <dbReference type="NCBI Taxonomy" id="1177756"/>
    <lineage>
        <taxon>Bacteria</taxon>
        <taxon>Pseudomonadati</taxon>
        <taxon>Pseudomonadota</taxon>
        <taxon>Alphaproteobacteria</taxon>
        <taxon>Hyphomicrobiales</taxon>
        <taxon>Hyphomicrobiaceae</taxon>
        <taxon>Methyloligella</taxon>
    </lineage>
</organism>
<dbReference type="Gene3D" id="3.40.50.1820">
    <property type="entry name" value="alpha/beta hydrolase"/>
    <property type="match status" value="1"/>
</dbReference>
<keyword evidence="4" id="KW-1185">Reference proteome</keyword>
<evidence type="ECO:0000313" key="3">
    <source>
        <dbReference type="EMBL" id="MFD0987802.1"/>
    </source>
</evidence>
<keyword evidence="1" id="KW-0732">Signal</keyword>
<dbReference type="PANTHER" id="PTHR43037:SF1">
    <property type="entry name" value="BLL1128 PROTEIN"/>
    <property type="match status" value="1"/>
</dbReference>
<reference evidence="4" key="1">
    <citation type="journal article" date="2019" name="Int. J. Syst. Evol. Microbiol.">
        <title>The Global Catalogue of Microorganisms (GCM) 10K type strain sequencing project: providing services to taxonomists for standard genome sequencing and annotation.</title>
        <authorList>
            <consortium name="The Broad Institute Genomics Platform"/>
            <consortium name="The Broad Institute Genome Sequencing Center for Infectious Disease"/>
            <person name="Wu L."/>
            <person name="Ma J."/>
        </authorList>
    </citation>
    <scope>NUCLEOTIDE SEQUENCE [LARGE SCALE GENOMIC DNA]</scope>
    <source>
        <strain evidence="4">CCUG 61697</strain>
    </source>
</reference>
<accession>A0ABW3JBG8</accession>
<dbReference type="PANTHER" id="PTHR43037">
    <property type="entry name" value="UNNAMED PRODUCT-RELATED"/>
    <property type="match status" value="1"/>
</dbReference>
<name>A0ABW3JBG8_9HYPH</name>
<dbReference type="Pfam" id="PF10503">
    <property type="entry name" value="Esterase_PHB"/>
    <property type="match status" value="1"/>
</dbReference>
<proteinExistence type="predicted"/>
<dbReference type="GO" id="GO:0016787">
    <property type="term" value="F:hydrolase activity"/>
    <property type="evidence" value="ECO:0007669"/>
    <property type="project" value="UniProtKB-KW"/>
</dbReference>
<dbReference type="RefSeq" id="WP_379090120.1">
    <property type="nucleotide sequence ID" value="NZ_JBHTJO010000001.1"/>
</dbReference>
<dbReference type="EMBL" id="JBHTJO010000001">
    <property type="protein sequence ID" value="MFD0987802.1"/>
    <property type="molecule type" value="Genomic_DNA"/>
</dbReference>
<evidence type="ECO:0000256" key="2">
    <source>
        <dbReference type="ARBA" id="ARBA00022801"/>
    </source>
</evidence>
<protein>
    <submittedName>
        <fullName evidence="3">Alpha/beta hydrolase family esterase</fullName>
    </submittedName>
</protein>
<sequence>MLNLMNPFAYMGGGCSDAIDRLSKLDEFGTNPGFLRAWTYIPKGLPVGAPLVIVLHGCKQTAQDYDRGSGWSDLADRHGFALLFPEQRHSNNWSLAFNWFEPRDSRRDSGEPLSIRQMVEQVVADHGIDLHRIFITGLSAGGAMTSVMLATYPEVFAGGAIIAGLPYGCASTIPAAFRRMRGQGGPTGRQLAVRLRDASEHDGPWPTISIWHGSGDDTVDPSNVEAIIRQWRTLLKLGRMPSRTHLVDGYPRRVWSDSKGQDLMEEYSIIGMGHGTPLDTGGRDGCGRSGDYMLDVHISSTGHIASFWGLSSSEREI</sequence>
<dbReference type="InterPro" id="IPR029058">
    <property type="entry name" value="AB_hydrolase_fold"/>
</dbReference>